<dbReference type="AlphaFoldDB" id="A0A2H6LQM9"/>
<dbReference type="RefSeq" id="WP_103126898.1">
    <property type="nucleotide sequence ID" value="NZ_DF978450.1"/>
</dbReference>
<reference evidence="4" key="1">
    <citation type="journal article" date="2018" name="Genome Announc.">
        <title>Draft Genome Sequence of the Nitrogen-Fixing and Hormogonia-Inducing Cyanobacterium Nostoc cycadae Strain WK-1, Isolated from the Coralloid Roots of Cycas revoluta.</title>
        <authorList>
            <person name="Kanesaki Y."/>
            <person name="Hirose M."/>
            <person name="Hirose Y."/>
            <person name="Fujisawa T."/>
            <person name="Nakamura Y."/>
            <person name="Watanabe S."/>
            <person name="Matsunaga S."/>
            <person name="Uchida H."/>
            <person name="Murakami A."/>
        </authorList>
    </citation>
    <scope>NUCLEOTIDE SEQUENCE [LARGE SCALE GENOMIC DNA]</scope>
    <source>
        <strain evidence="4">WK-1</strain>
    </source>
</reference>
<organism evidence="3 4">
    <name type="scientific">Nostoc cycadae WK-1</name>
    <dbReference type="NCBI Taxonomy" id="1861711"/>
    <lineage>
        <taxon>Bacteria</taxon>
        <taxon>Bacillati</taxon>
        <taxon>Cyanobacteriota</taxon>
        <taxon>Cyanophyceae</taxon>
        <taxon>Nostocales</taxon>
        <taxon>Nostocaceae</taxon>
        <taxon>Nostoc</taxon>
    </lineage>
</organism>
<dbReference type="Pfam" id="PF02469">
    <property type="entry name" value="Fasciclin"/>
    <property type="match status" value="1"/>
</dbReference>
<dbReference type="PROSITE" id="PS50213">
    <property type="entry name" value="FAS1"/>
    <property type="match status" value="1"/>
</dbReference>
<dbReference type="SMART" id="SM00554">
    <property type="entry name" value="FAS1"/>
    <property type="match status" value="1"/>
</dbReference>
<dbReference type="InterPro" id="IPR036378">
    <property type="entry name" value="FAS1_dom_sf"/>
</dbReference>
<feature type="region of interest" description="Disordered" evidence="1">
    <location>
        <begin position="37"/>
        <end position="144"/>
    </location>
</feature>
<name>A0A2H6LQM9_9NOSO</name>
<dbReference type="GO" id="GO:0005615">
    <property type="term" value="C:extracellular space"/>
    <property type="evidence" value="ECO:0007669"/>
    <property type="project" value="TreeGrafter"/>
</dbReference>
<dbReference type="SUPFAM" id="SSF82153">
    <property type="entry name" value="FAS1 domain"/>
    <property type="match status" value="1"/>
</dbReference>
<sequence>MKGHNSKLLTNLASMAGVLGVSLLVTLPSQAKEVLNPSPSIFSEAPYNRSQRVQSNASYTPVTPAIATDKNNARNANIVAQKSPNRGLNPRPSIFDEPPYNRGSQSAPSETAPTPITPPTTPEKPPASEKPPAKPPTSGTSNKNKTVVALAESNSSFKTLTAALKAAGLIETLQGAGPFTIFAPTDAAFAKLPPDALNDLLKPENKEVLVKILTYHVVPGKVLSSDLKSGQVTSLQGDPISVKVDGNGVVVNDGKVTQADIQGSNGVIHAIDNVILPPSL</sequence>
<accession>A0A2H6LQM9</accession>
<dbReference type="Proteomes" id="UP000236527">
    <property type="component" value="Unassembled WGS sequence"/>
</dbReference>
<dbReference type="InterPro" id="IPR000782">
    <property type="entry name" value="FAS1_domain"/>
</dbReference>
<dbReference type="PANTHER" id="PTHR10900:SF77">
    <property type="entry name" value="FI19380P1"/>
    <property type="match status" value="1"/>
</dbReference>
<dbReference type="FunFam" id="2.30.180.10:FF:000019">
    <property type="entry name" value="Cell surface lipoprotein"/>
    <property type="match status" value="1"/>
</dbReference>
<protein>
    <recommendedName>
        <fullName evidence="2">FAS1 domain-containing protein</fullName>
    </recommendedName>
</protein>
<evidence type="ECO:0000313" key="4">
    <source>
        <dbReference type="Proteomes" id="UP000236527"/>
    </source>
</evidence>
<evidence type="ECO:0000313" key="3">
    <source>
        <dbReference type="EMBL" id="GBE95525.1"/>
    </source>
</evidence>
<proteinExistence type="predicted"/>
<feature type="compositionally biased region" description="Pro residues" evidence="1">
    <location>
        <begin position="115"/>
        <end position="135"/>
    </location>
</feature>
<dbReference type="PANTHER" id="PTHR10900">
    <property type="entry name" value="PERIOSTIN-RELATED"/>
    <property type="match status" value="1"/>
</dbReference>
<evidence type="ECO:0000256" key="1">
    <source>
        <dbReference type="SAM" id="MobiDB-lite"/>
    </source>
</evidence>
<comment type="caution">
    <text evidence="3">The sequence shown here is derived from an EMBL/GenBank/DDBJ whole genome shotgun (WGS) entry which is preliminary data.</text>
</comment>
<feature type="domain" description="FAS1" evidence="2">
    <location>
        <begin position="144"/>
        <end position="275"/>
    </location>
</feature>
<dbReference type="Gene3D" id="2.30.180.10">
    <property type="entry name" value="FAS1 domain"/>
    <property type="match status" value="1"/>
</dbReference>
<dbReference type="EMBL" id="BDGE01000108">
    <property type="protein sequence ID" value="GBE95525.1"/>
    <property type="molecule type" value="Genomic_DNA"/>
</dbReference>
<evidence type="ECO:0000259" key="2">
    <source>
        <dbReference type="PROSITE" id="PS50213"/>
    </source>
</evidence>
<dbReference type="InterPro" id="IPR050904">
    <property type="entry name" value="Adhesion/Biosynth-related"/>
</dbReference>
<keyword evidence="4" id="KW-1185">Reference proteome</keyword>
<feature type="compositionally biased region" description="Polar residues" evidence="1">
    <location>
        <begin position="48"/>
        <end position="61"/>
    </location>
</feature>
<gene>
    <name evidence="3" type="ORF">NCWK1_5313</name>
</gene>
<feature type="compositionally biased region" description="Polar residues" evidence="1">
    <location>
        <begin position="69"/>
        <end position="86"/>
    </location>
</feature>